<gene>
    <name evidence="2" type="ORF">BGTH12_LOCUS55</name>
</gene>
<name>A0A9W4GAR7_BLUGR</name>
<proteinExistence type="predicted"/>
<organism evidence="2 3">
    <name type="scientific">Blumeria graminis f. sp. triticale</name>
    <dbReference type="NCBI Taxonomy" id="1689686"/>
    <lineage>
        <taxon>Eukaryota</taxon>
        <taxon>Fungi</taxon>
        <taxon>Dikarya</taxon>
        <taxon>Ascomycota</taxon>
        <taxon>Pezizomycotina</taxon>
        <taxon>Leotiomycetes</taxon>
        <taxon>Erysiphales</taxon>
        <taxon>Erysiphaceae</taxon>
        <taxon>Blumeria</taxon>
    </lineage>
</organism>
<feature type="region of interest" description="Disordered" evidence="1">
    <location>
        <begin position="65"/>
        <end position="84"/>
    </location>
</feature>
<dbReference type="AlphaFoldDB" id="A0A9W4GAR7"/>
<accession>A0A9W4GAR7</accession>
<dbReference type="Proteomes" id="UP000683417">
    <property type="component" value="Unassembled WGS sequence"/>
</dbReference>
<comment type="caution">
    <text evidence="2">The sequence shown here is derived from an EMBL/GenBank/DDBJ whole genome shotgun (WGS) entry which is preliminary data.</text>
</comment>
<feature type="compositionally biased region" description="Polar residues" evidence="1">
    <location>
        <begin position="68"/>
        <end position="84"/>
    </location>
</feature>
<evidence type="ECO:0000313" key="2">
    <source>
        <dbReference type="EMBL" id="CAD6498697.1"/>
    </source>
</evidence>
<evidence type="ECO:0000256" key="1">
    <source>
        <dbReference type="SAM" id="MobiDB-lite"/>
    </source>
</evidence>
<evidence type="ECO:0000313" key="3">
    <source>
        <dbReference type="Proteomes" id="UP000683417"/>
    </source>
</evidence>
<sequence length="84" mass="9511">MTEILFSTTSATDRRNQEAILKSQNIACILDDDAVDAEYLPQNFLKPFCGFILDFTSVARRHVDSHVRGSTRSYNPYSGPKQLQ</sequence>
<dbReference type="EMBL" id="CAJHIT010000001">
    <property type="protein sequence ID" value="CAD6498697.1"/>
    <property type="molecule type" value="Genomic_DNA"/>
</dbReference>
<protein>
    <submittedName>
        <fullName evidence="2">BgTH12-04358</fullName>
    </submittedName>
</protein>
<reference evidence="2" key="1">
    <citation type="submission" date="2020-10" db="EMBL/GenBank/DDBJ databases">
        <authorList>
            <person name="Muller C M."/>
        </authorList>
    </citation>
    <scope>NUCLEOTIDE SEQUENCE</scope>
    <source>
        <strain evidence="2">THUN-12</strain>
    </source>
</reference>